<dbReference type="AlphaFoldDB" id="A0A449BD59"/>
<evidence type="ECO:0000256" key="3">
    <source>
        <dbReference type="ARBA" id="ARBA00023163"/>
    </source>
</evidence>
<dbReference type="EMBL" id="LR215048">
    <property type="protein sequence ID" value="VEU80376.1"/>
    <property type="molecule type" value="Genomic_DNA"/>
</dbReference>
<dbReference type="GO" id="GO:0003677">
    <property type="term" value="F:DNA binding"/>
    <property type="evidence" value="ECO:0007669"/>
    <property type="project" value="UniProtKB-KW"/>
</dbReference>
<dbReference type="PANTHER" id="PTHR38445:SF9">
    <property type="entry name" value="HTH-TYPE TRANSCRIPTIONAL REPRESSOR YTRA"/>
    <property type="match status" value="1"/>
</dbReference>
<evidence type="ECO:0000256" key="2">
    <source>
        <dbReference type="ARBA" id="ARBA00023125"/>
    </source>
</evidence>
<sequence>MPHNVPIKVKVREKETLDSNNKDKTVKSFIFFSFIDTEIKSWYTIIVNTDNTDGTNITEGRNHVKLENNKVDIYIQIKEHYQKLIEIGALTNGEALPSLRKIAFDLGVNPNTVDKAFRLLESEGYIEIFPKKGAFVKQDLKIDKSKKFLELKRILNELKDEYKKEELMKKIDEIVRGLYDWD</sequence>
<dbReference type="PROSITE" id="PS50949">
    <property type="entry name" value="HTH_GNTR"/>
    <property type="match status" value="1"/>
</dbReference>
<keyword evidence="6" id="KW-1185">Reference proteome</keyword>
<evidence type="ECO:0000313" key="5">
    <source>
        <dbReference type="EMBL" id="VEU80376.1"/>
    </source>
</evidence>
<dbReference type="InterPro" id="IPR036388">
    <property type="entry name" value="WH-like_DNA-bd_sf"/>
</dbReference>
<keyword evidence="3" id="KW-0804">Transcription</keyword>
<dbReference type="KEGG" id="aaxa:NCTC10138_00745"/>
<dbReference type="STRING" id="1278311.GCA_000428705_01171"/>
<accession>A0A449BD59</accession>
<evidence type="ECO:0000313" key="6">
    <source>
        <dbReference type="Proteomes" id="UP000289841"/>
    </source>
</evidence>
<feature type="domain" description="HTH gntR-type" evidence="4">
    <location>
        <begin position="71"/>
        <end position="139"/>
    </location>
</feature>
<protein>
    <submittedName>
        <fullName evidence="5">Transcriptional regulatory protein PtsJ</fullName>
    </submittedName>
</protein>
<dbReference type="GO" id="GO:0003700">
    <property type="term" value="F:DNA-binding transcription factor activity"/>
    <property type="evidence" value="ECO:0007669"/>
    <property type="project" value="InterPro"/>
</dbReference>
<dbReference type="SMART" id="SM00345">
    <property type="entry name" value="HTH_GNTR"/>
    <property type="match status" value="1"/>
</dbReference>
<keyword evidence="2" id="KW-0238">DNA-binding</keyword>
<keyword evidence="1" id="KW-0805">Transcription regulation</keyword>
<dbReference type="InterPro" id="IPR036390">
    <property type="entry name" value="WH_DNA-bd_sf"/>
</dbReference>
<dbReference type="OrthoDB" id="362473at2"/>
<organism evidence="5 6">
    <name type="scientific">Haploplasma axanthum</name>
    <name type="common">Acholeplasma axanthum</name>
    <dbReference type="NCBI Taxonomy" id="29552"/>
    <lineage>
        <taxon>Bacteria</taxon>
        <taxon>Bacillati</taxon>
        <taxon>Mycoplasmatota</taxon>
        <taxon>Mollicutes</taxon>
        <taxon>Acholeplasmatales</taxon>
        <taxon>Acholeplasmataceae</taxon>
        <taxon>Haploplasma</taxon>
    </lineage>
</organism>
<dbReference type="CDD" id="cd07377">
    <property type="entry name" value="WHTH_GntR"/>
    <property type="match status" value="1"/>
</dbReference>
<dbReference type="Gene3D" id="1.10.10.10">
    <property type="entry name" value="Winged helix-like DNA-binding domain superfamily/Winged helix DNA-binding domain"/>
    <property type="match status" value="1"/>
</dbReference>
<dbReference type="SUPFAM" id="SSF46785">
    <property type="entry name" value="Winged helix' DNA-binding domain"/>
    <property type="match status" value="1"/>
</dbReference>
<dbReference type="Pfam" id="PF00392">
    <property type="entry name" value="GntR"/>
    <property type="match status" value="1"/>
</dbReference>
<evidence type="ECO:0000256" key="1">
    <source>
        <dbReference type="ARBA" id="ARBA00023015"/>
    </source>
</evidence>
<evidence type="ECO:0000259" key="4">
    <source>
        <dbReference type="PROSITE" id="PS50949"/>
    </source>
</evidence>
<proteinExistence type="predicted"/>
<dbReference type="InterPro" id="IPR000524">
    <property type="entry name" value="Tscrpt_reg_HTH_GntR"/>
</dbReference>
<name>A0A449BD59_HAPAX</name>
<gene>
    <name evidence="5" type="ORF">NCTC10138_00745</name>
</gene>
<dbReference type="Proteomes" id="UP000289841">
    <property type="component" value="Chromosome"/>
</dbReference>
<reference evidence="5 6" key="1">
    <citation type="submission" date="2019-01" db="EMBL/GenBank/DDBJ databases">
        <authorList>
            <consortium name="Pathogen Informatics"/>
        </authorList>
    </citation>
    <scope>NUCLEOTIDE SEQUENCE [LARGE SCALE GENOMIC DNA]</scope>
    <source>
        <strain evidence="5 6">NCTC10138</strain>
    </source>
</reference>
<dbReference type="PANTHER" id="PTHR38445">
    <property type="entry name" value="HTH-TYPE TRANSCRIPTIONAL REPRESSOR YTRA"/>
    <property type="match status" value="1"/>
</dbReference>